<feature type="domain" description="Capsule synthesis protein CapA" evidence="2">
    <location>
        <begin position="3"/>
        <end position="228"/>
    </location>
</feature>
<dbReference type="InterPro" id="IPR019079">
    <property type="entry name" value="Capsule_synth_CapA"/>
</dbReference>
<dbReference type="SUPFAM" id="SSF56300">
    <property type="entry name" value="Metallo-dependent phosphatases"/>
    <property type="match status" value="1"/>
</dbReference>
<dbReference type="OrthoDB" id="5405713at2"/>
<evidence type="ECO:0000259" key="2">
    <source>
        <dbReference type="SMART" id="SM00854"/>
    </source>
</evidence>
<dbReference type="Pfam" id="PF09587">
    <property type="entry name" value="PGA_cap"/>
    <property type="match status" value="1"/>
</dbReference>
<dbReference type="Proteomes" id="UP000183107">
    <property type="component" value="Unassembled WGS sequence"/>
</dbReference>
<evidence type="ECO:0000313" key="4">
    <source>
        <dbReference type="Proteomes" id="UP000183107"/>
    </source>
</evidence>
<keyword evidence="4" id="KW-1185">Reference proteome</keyword>
<dbReference type="AlphaFoldDB" id="A0A1I5BS21"/>
<reference evidence="4" key="1">
    <citation type="submission" date="2016-10" db="EMBL/GenBank/DDBJ databases">
        <authorList>
            <person name="Varghese N."/>
        </authorList>
    </citation>
    <scope>NUCLEOTIDE SEQUENCE [LARGE SCALE GENOMIC DNA]</scope>
    <source>
        <strain evidence="4">Nsp8</strain>
    </source>
</reference>
<dbReference type="PANTHER" id="PTHR33393:SF13">
    <property type="entry name" value="PGA BIOSYNTHESIS PROTEIN CAPA"/>
    <property type="match status" value="1"/>
</dbReference>
<organism evidence="3 4">
    <name type="scientific">Nitrosospira briensis</name>
    <dbReference type="NCBI Taxonomy" id="35799"/>
    <lineage>
        <taxon>Bacteria</taxon>
        <taxon>Pseudomonadati</taxon>
        <taxon>Pseudomonadota</taxon>
        <taxon>Betaproteobacteria</taxon>
        <taxon>Nitrosomonadales</taxon>
        <taxon>Nitrosomonadaceae</taxon>
        <taxon>Nitrosospira</taxon>
    </lineage>
</organism>
<comment type="similarity">
    <text evidence="1">Belongs to the CapA family.</text>
</comment>
<dbReference type="SMART" id="SM00854">
    <property type="entry name" value="PGA_cap"/>
    <property type="match status" value="1"/>
</dbReference>
<dbReference type="InterPro" id="IPR052169">
    <property type="entry name" value="CW_Biosynth-Accessory"/>
</dbReference>
<dbReference type="PANTHER" id="PTHR33393">
    <property type="entry name" value="POLYGLUTAMINE SYNTHESIS ACCESSORY PROTEIN RV0574C-RELATED"/>
    <property type="match status" value="1"/>
</dbReference>
<dbReference type="EMBL" id="FOVJ01000003">
    <property type="protein sequence ID" value="SFN77477.1"/>
    <property type="molecule type" value="Genomic_DNA"/>
</dbReference>
<dbReference type="CDD" id="cd07381">
    <property type="entry name" value="MPP_CapA"/>
    <property type="match status" value="1"/>
</dbReference>
<sequence length="361" mass="39943">MMKVNFFGDICLDGIDWQRFEFDPALRTLMDDAFNVGNLECPITLHEVPKPLQVRNLRAPAESLALLQGFAAVSLANNHVQDYGETGCRDTLAALGQTGISHFGLGPDQRSALTPLILERDGVRLALLGATRYANAGDGLPGTASERPSRLRSVIRRLKADGCFVVPYFHWGYEYVHVPSPRERGIAHACIDAGADLVIGAHPHVWQACETYRGRQIYYSLGNFIFHSRVFDGLSPVPNDPRLQEGLVVSVQIRPDHQYDAAVHVVRLTDTSAHLLDATGSAPIRAQITAMAELLAGPRLSYLRAYFRQTPAIARQNVRIRKEYQTTVAGSWADILKVYRSFNGQDVMNRLAAAVIGRLEQ</sequence>
<proteinExistence type="inferred from homology"/>
<gene>
    <name evidence="3" type="ORF">SAMN05216386_1792</name>
</gene>
<evidence type="ECO:0000256" key="1">
    <source>
        <dbReference type="ARBA" id="ARBA00005662"/>
    </source>
</evidence>
<accession>A0A1I5BS21</accession>
<protein>
    <submittedName>
        <fullName evidence="3">Capsule synthesis protein PGA_cap</fullName>
    </submittedName>
</protein>
<name>A0A1I5BS21_9PROT</name>
<dbReference type="InterPro" id="IPR029052">
    <property type="entry name" value="Metallo-depent_PP-like"/>
</dbReference>
<evidence type="ECO:0000313" key="3">
    <source>
        <dbReference type="EMBL" id="SFN77477.1"/>
    </source>
</evidence>
<dbReference type="Gene3D" id="3.60.21.10">
    <property type="match status" value="1"/>
</dbReference>
<dbReference type="RefSeq" id="WP_083396724.1">
    <property type="nucleotide sequence ID" value="NZ_FOVJ01000003.1"/>
</dbReference>